<organism evidence="1 2">
    <name type="scientific">Mesorhizobium retamae</name>
    <dbReference type="NCBI Taxonomy" id="2912854"/>
    <lineage>
        <taxon>Bacteria</taxon>
        <taxon>Pseudomonadati</taxon>
        <taxon>Pseudomonadota</taxon>
        <taxon>Alphaproteobacteria</taxon>
        <taxon>Hyphomicrobiales</taxon>
        <taxon>Phyllobacteriaceae</taxon>
        <taxon>Mesorhizobium</taxon>
    </lineage>
</organism>
<protein>
    <submittedName>
        <fullName evidence="1">Phosphonate C-P lyase system protein PhnH</fullName>
    </submittedName>
</protein>
<reference evidence="1 2" key="1">
    <citation type="submission" date="2022-02" db="EMBL/GenBank/DDBJ databases">
        <title>Draft genome sequence of Mezorhizobium retamae strain IRAMC:0171 isolated from Retama raetam nodules.</title>
        <authorList>
            <person name="Bengaied R."/>
            <person name="Sbissi I."/>
            <person name="Huber K."/>
            <person name="Ghodbane F."/>
            <person name="Nouioui I."/>
            <person name="Tarhouni M."/>
            <person name="Gtari M."/>
        </authorList>
    </citation>
    <scope>NUCLEOTIDE SEQUENCE [LARGE SCALE GENOMIC DNA]</scope>
    <source>
        <strain evidence="1 2">IRAMC:0171</strain>
    </source>
</reference>
<dbReference type="Gene3D" id="3.40.50.11310">
    <property type="entry name" value="Bacterial phosphonate metabolism protein PhnH"/>
    <property type="match status" value="1"/>
</dbReference>
<keyword evidence="1" id="KW-0456">Lyase</keyword>
<dbReference type="GO" id="GO:0016829">
    <property type="term" value="F:lyase activity"/>
    <property type="evidence" value="ECO:0007669"/>
    <property type="project" value="UniProtKB-KW"/>
</dbReference>
<name>A0ABS9QEV7_9HYPH</name>
<dbReference type="PIRSF" id="PIRSF020680">
    <property type="entry name" value="PhnH"/>
    <property type="match status" value="1"/>
</dbReference>
<dbReference type="NCBIfam" id="TIGR03292">
    <property type="entry name" value="PhnH_redo"/>
    <property type="match status" value="1"/>
</dbReference>
<gene>
    <name evidence="1" type="primary">phnH</name>
    <name evidence="1" type="ORF">L4923_13130</name>
</gene>
<keyword evidence="2" id="KW-1185">Reference proteome</keyword>
<dbReference type="InterPro" id="IPR008772">
    <property type="entry name" value="Phosphonate_metab_PhnH"/>
</dbReference>
<dbReference type="Proteomes" id="UP001201701">
    <property type="component" value="Unassembled WGS sequence"/>
</dbReference>
<dbReference type="EMBL" id="JAKREW010000010">
    <property type="protein sequence ID" value="MCG7505959.1"/>
    <property type="molecule type" value="Genomic_DNA"/>
</dbReference>
<accession>A0ABS9QEV7</accession>
<comment type="caution">
    <text evidence="1">The sequence shown here is derived from an EMBL/GenBank/DDBJ whole genome shotgun (WGS) entry which is preliminary data.</text>
</comment>
<evidence type="ECO:0000313" key="1">
    <source>
        <dbReference type="EMBL" id="MCG7505959.1"/>
    </source>
</evidence>
<dbReference type="Pfam" id="PF05845">
    <property type="entry name" value="PhnH"/>
    <property type="match status" value="1"/>
</dbReference>
<dbReference type="RefSeq" id="WP_239365649.1">
    <property type="nucleotide sequence ID" value="NZ_JAKREW010000010.1"/>
</dbReference>
<sequence>MLNEATTLEGGFSNPVLNAQSVFRAVMDAMAKPATIVEVDAVVAPPSRLGRAAAAVACALIDVDTPFWLDATLAESTALRAWLAFHTGAREMATCADVAFALIGAPATMPPLERFAQGTQEYPDRSATLILQLPGLEGGTPLTFEGPGIRDRVVLAPRGLPQDFAAQWKANRKRFPRGVDLVLTTGDAIACLPRSARLVEMEG</sequence>
<proteinExistence type="predicted"/>
<dbReference type="InterPro" id="IPR038058">
    <property type="entry name" value="PhnH-like_sp"/>
</dbReference>
<dbReference type="SUPFAM" id="SSF159709">
    <property type="entry name" value="PhnH-like"/>
    <property type="match status" value="1"/>
</dbReference>
<evidence type="ECO:0000313" key="2">
    <source>
        <dbReference type="Proteomes" id="UP001201701"/>
    </source>
</evidence>